<reference evidence="4 5" key="2">
    <citation type="submission" date="2016-05" db="EMBL/GenBank/DDBJ databases">
        <title>Lineage-specific infection strategies underlie the spectrum of fungal disease in amphibians.</title>
        <authorList>
            <person name="Cuomo C.A."/>
            <person name="Farrer R.A."/>
            <person name="James T."/>
            <person name="Longcore J."/>
            <person name="Birren B."/>
        </authorList>
    </citation>
    <scope>NUCLEOTIDE SEQUENCE [LARGE SCALE GENOMIC DNA]</scope>
    <source>
        <strain evidence="4 5">JEL423</strain>
    </source>
</reference>
<dbReference type="InterPro" id="IPR036378">
    <property type="entry name" value="FAS1_dom_sf"/>
</dbReference>
<dbReference type="VEuPathDB" id="FungiDB:BDEG_22577"/>
<evidence type="ECO:0000313" key="4">
    <source>
        <dbReference type="EMBL" id="OAJ38669.1"/>
    </source>
</evidence>
<dbReference type="PROSITE" id="PS50213">
    <property type="entry name" value="FAS1"/>
    <property type="match status" value="1"/>
</dbReference>
<protein>
    <recommendedName>
        <fullName evidence="3">FAS1 domain-containing protein</fullName>
    </recommendedName>
</protein>
<dbReference type="PANTHER" id="PTHR10900">
    <property type="entry name" value="PERIOSTIN-RELATED"/>
    <property type="match status" value="1"/>
</dbReference>
<feature type="compositionally biased region" description="Low complexity" evidence="1">
    <location>
        <begin position="303"/>
        <end position="312"/>
    </location>
</feature>
<dbReference type="OrthoDB" id="286301at2759"/>
<dbReference type="InterPro" id="IPR050904">
    <property type="entry name" value="Adhesion/Biosynth-related"/>
</dbReference>
<dbReference type="STRING" id="403673.A0A177WEZ4"/>
<dbReference type="AlphaFoldDB" id="A0A177WEZ4"/>
<dbReference type="SUPFAM" id="SSF82153">
    <property type="entry name" value="FAS1 domain"/>
    <property type="match status" value="1"/>
</dbReference>
<dbReference type="GO" id="GO:0005615">
    <property type="term" value="C:extracellular space"/>
    <property type="evidence" value="ECO:0007669"/>
    <property type="project" value="TreeGrafter"/>
</dbReference>
<evidence type="ECO:0000259" key="3">
    <source>
        <dbReference type="PROSITE" id="PS50213"/>
    </source>
</evidence>
<evidence type="ECO:0000256" key="2">
    <source>
        <dbReference type="SAM" id="SignalP"/>
    </source>
</evidence>
<reference evidence="4 5" key="1">
    <citation type="submission" date="2006-10" db="EMBL/GenBank/DDBJ databases">
        <title>The Genome Sequence of Batrachochytrium dendrobatidis JEL423.</title>
        <authorList>
            <consortium name="The Broad Institute Genome Sequencing Platform"/>
            <person name="Birren B."/>
            <person name="Lander E."/>
            <person name="Galagan J."/>
            <person name="Cuomo C."/>
            <person name="Devon K."/>
            <person name="Jaffe D."/>
            <person name="Butler J."/>
            <person name="Alvarez P."/>
            <person name="Gnerre S."/>
            <person name="Grabherr M."/>
            <person name="Kleber M."/>
            <person name="Mauceli E."/>
            <person name="Brockman W."/>
            <person name="Young S."/>
            <person name="LaButti K."/>
            <person name="Sykes S."/>
            <person name="DeCaprio D."/>
            <person name="Crawford M."/>
            <person name="Koehrsen M."/>
            <person name="Engels R."/>
            <person name="Montgomery P."/>
            <person name="Pearson M."/>
            <person name="Howarth C."/>
            <person name="Larson L."/>
            <person name="White J."/>
            <person name="O'Leary S."/>
            <person name="Kodira C."/>
            <person name="Zeng Q."/>
            <person name="Yandava C."/>
            <person name="Alvarado L."/>
            <person name="Longcore J."/>
            <person name="James T."/>
        </authorList>
    </citation>
    <scope>NUCLEOTIDE SEQUENCE [LARGE SCALE GENOMIC DNA]</scope>
    <source>
        <strain evidence="4 5">JEL423</strain>
    </source>
</reference>
<dbReference type="PANTHER" id="PTHR10900:SF77">
    <property type="entry name" value="FI19380P1"/>
    <property type="match status" value="1"/>
</dbReference>
<name>A0A177WEZ4_BATDL</name>
<feature type="region of interest" description="Disordered" evidence="1">
    <location>
        <begin position="303"/>
        <end position="322"/>
    </location>
</feature>
<dbReference type="InterPro" id="IPR000782">
    <property type="entry name" value="FAS1_domain"/>
</dbReference>
<sequence length="348" mass="35663">MHSMKAALCLAIMAPMAYAANLADVIKSNPQLQKVAALISSNPTWATVPNGTLFVPSDAALSAVTLPAGWTGISFTTRTIDHRVRPNYQVVDDASGKFQFIFDNYTPGDANPEIHIRFGVGETLAPGQLQADNGWVYVMNAPIPQPLPPTKTMPFQNCNLFAKALQDAGLAAYVDSLPTYTILAPNDAAWTAASAKISALTLDQLKATLMYHILPTSMVSTLLNAGQISTALSGNTVSLVVGGESATFNQAKLILADVFSANGVMHIVDAVLTPPNMPTGPVPIPGVPTPIASSASSAATASANAPASTNANGKAPTAATGSSTNGAMKVVGGLIGSVVAGLAALVVI</sequence>
<dbReference type="Gene3D" id="2.30.180.10">
    <property type="entry name" value="FAS1 domain"/>
    <property type="match status" value="1"/>
</dbReference>
<accession>A0A177WEZ4</accession>
<dbReference type="EMBL" id="DS022302">
    <property type="protein sequence ID" value="OAJ38669.1"/>
    <property type="molecule type" value="Genomic_DNA"/>
</dbReference>
<dbReference type="Proteomes" id="UP000077115">
    <property type="component" value="Unassembled WGS sequence"/>
</dbReference>
<dbReference type="SMART" id="SM00554">
    <property type="entry name" value="FAS1"/>
    <property type="match status" value="1"/>
</dbReference>
<keyword evidence="2" id="KW-0732">Signal</keyword>
<feature type="signal peptide" evidence="2">
    <location>
        <begin position="1"/>
        <end position="19"/>
    </location>
</feature>
<evidence type="ECO:0000256" key="1">
    <source>
        <dbReference type="SAM" id="MobiDB-lite"/>
    </source>
</evidence>
<feature type="chain" id="PRO_5008077583" description="FAS1 domain-containing protein" evidence="2">
    <location>
        <begin position="20"/>
        <end position="348"/>
    </location>
</feature>
<evidence type="ECO:0000313" key="5">
    <source>
        <dbReference type="Proteomes" id="UP000077115"/>
    </source>
</evidence>
<proteinExistence type="predicted"/>
<gene>
    <name evidence="4" type="ORF">BDEG_22577</name>
</gene>
<dbReference type="Pfam" id="PF02469">
    <property type="entry name" value="Fasciclin"/>
    <property type="match status" value="1"/>
</dbReference>
<organism evidence="4 5">
    <name type="scientific">Batrachochytrium dendrobatidis (strain JEL423)</name>
    <dbReference type="NCBI Taxonomy" id="403673"/>
    <lineage>
        <taxon>Eukaryota</taxon>
        <taxon>Fungi</taxon>
        <taxon>Fungi incertae sedis</taxon>
        <taxon>Chytridiomycota</taxon>
        <taxon>Chytridiomycota incertae sedis</taxon>
        <taxon>Chytridiomycetes</taxon>
        <taxon>Rhizophydiales</taxon>
        <taxon>Rhizophydiales incertae sedis</taxon>
        <taxon>Batrachochytrium</taxon>
    </lineage>
</organism>
<feature type="domain" description="FAS1" evidence="3">
    <location>
        <begin position="145"/>
        <end position="272"/>
    </location>
</feature>